<dbReference type="Gene3D" id="3.30.70.270">
    <property type="match status" value="1"/>
</dbReference>
<dbReference type="EC" id="2.7.7.65" evidence="3"/>
<proteinExistence type="predicted"/>
<organism evidence="3 4">
    <name type="scientific">Metabacillus fastidiosus</name>
    <dbReference type="NCBI Taxonomy" id="1458"/>
    <lineage>
        <taxon>Bacteria</taxon>
        <taxon>Bacillati</taxon>
        <taxon>Bacillota</taxon>
        <taxon>Bacilli</taxon>
        <taxon>Bacillales</taxon>
        <taxon>Bacillaceae</taxon>
        <taxon>Metabacillus</taxon>
    </lineage>
</organism>
<evidence type="ECO:0000313" key="3">
    <source>
        <dbReference type="EMBL" id="MED4403520.1"/>
    </source>
</evidence>
<feature type="transmembrane region" description="Helical" evidence="1">
    <location>
        <begin position="7"/>
        <end position="26"/>
    </location>
</feature>
<keyword evidence="4" id="KW-1185">Reference proteome</keyword>
<dbReference type="InterPro" id="IPR000160">
    <property type="entry name" value="GGDEF_dom"/>
</dbReference>
<evidence type="ECO:0000259" key="2">
    <source>
        <dbReference type="PROSITE" id="PS50887"/>
    </source>
</evidence>
<accession>A0ABU6P2D8</accession>
<dbReference type="NCBIfam" id="TIGR00254">
    <property type="entry name" value="GGDEF"/>
    <property type="match status" value="1"/>
</dbReference>
<protein>
    <submittedName>
        <fullName evidence="3">GGDEF domain-containing protein</fullName>
        <ecNumber evidence="3">2.7.7.65</ecNumber>
    </submittedName>
</protein>
<keyword evidence="1" id="KW-1133">Transmembrane helix</keyword>
<feature type="transmembrane region" description="Helical" evidence="1">
    <location>
        <begin position="33"/>
        <end position="50"/>
    </location>
</feature>
<dbReference type="PANTHER" id="PTHR45138:SF6">
    <property type="entry name" value="DIGUANYLATE CYCLASE DGCN"/>
    <property type="match status" value="1"/>
</dbReference>
<dbReference type="PANTHER" id="PTHR45138">
    <property type="entry name" value="REGULATORY COMPONENTS OF SENSORY TRANSDUCTION SYSTEM"/>
    <property type="match status" value="1"/>
</dbReference>
<gene>
    <name evidence="3" type="ORF">P9271_19615</name>
</gene>
<dbReference type="GO" id="GO:0052621">
    <property type="term" value="F:diguanylate cyclase activity"/>
    <property type="evidence" value="ECO:0007669"/>
    <property type="project" value="UniProtKB-EC"/>
</dbReference>
<dbReference type="InterPro" id="IPR050469">
    <property type="entry name" value="Diguanylate_Cyclase"/>
</dbReference>
<sequence>MKYTGRIFVFIFILIFQYSIVAYLYYENGYIEEVNYIATPVMLFFGYFIGKQFDKVKFYSEKDILTNLYNRRFIMTNFKKFAASAERMNSKFFILVIDCDNFKEINDLYGHIRGDEILKSIGECLISATRKGDITARWGGDEFLVIGYMKDETDLTISLNKLEEKLNELSEKLKIPVYVSVGSAIFPNESKDLLELIKIADDNMYYCKGLKKKEKIT</sequence>
<dbReference type="GeneID" id="301141061"/>
<dbReference type="SUPFAM" id="SSF55073">
    <property type="entry name" value="Nucleotide cyclase"/>
    <property type="match status" value="1"/>
</dbReference>
<name>A0ABU6P2D8_9BACI</name>
<dbReference type="PROSITE" id="PS50887">
    <property type="entry name" value="GGDEF"/>
    <property type="match status" value="1"/>
</dbReference>
<dbReference type="InterPro" id="IPR043128">
    <property type="entry name" value="Rev_trsase/Diguanyl_cyclase"/>
</dbReference>
<dbReference type="Pfam" id="PF00990">
    <property type="entry name" value="GGDEF"/>
    <property type="match status" value="1"/>
</dbReference>
<dbReference type="SMART" id="SM00267">
    <property type="entry name" value="GGDEF"/>
    <property type="match status" value="1"/>
</dbReference>
<evidence type="ECO:0000256" key="1">
    <source>
        <dbReference type="SAM" id="Phobius"/>
    </source>
</evidence>
<dbReference type="CDD" id="cd01949">
    <property type="entry name" value="GGDEF"/>
    <property type="match status" value="1"/>
</dbReference>
<reference evidence="3 4" key="1">
    <citation type="submission" date="2023-03" db="EMBL/GenBank/DDBJ databases">
        <title>Bacillus Genome Sequencing.</title>
        <authorList>
            <person name="Dunlap C."/>
        </authorList>
    </citation>
    <scope>NUCLEOTIDE SEQUENCE [LARGE SCALE GENOMIC DNA]</scope>
    <source>
        <strain evidence="3 4">NRS-1717</strain>
    </source>
</reference>
<keyword evidence="1" id="KW-0472">Membrane</keyword>
<keyword evidence="3" id="KW-0808">Transferase</keyword>
<keyword evidence="3" id="KW-0548">Nucleotidyltransferase</keyword>
<feature type="domain" description="GGDEF" evidence="2">
    <location>
        <begin position="90"/>
        <end position="217"/>
    </location>
</feature>
<keyword evidence="1" id="KW-0812">Transmembrane</keyword>
<dbReference type="RefSeq" id="WP_066229174.1">
    <property type="nucleotide sequence ID" value="NZ_JARTFQ010000002.1"/>
</dbReference>
<dbReference type="EMBL" id="JARTFS010000017">
    <property type="protein sequence ID" value="MED4403520.1"/>
    <property type="molecule type" value="Genomic_DNA"/>
</dbReference>
<evidence type="ECO:0000313" key="4">
    <source>
        <dbReference type="Proteomes" id="UP001342826"/>
    </source>
</evidence>
<dbReference type="Proteomes" id="UP001342826">
    <property type="component" value="Unassembled WGS sequence"/>
</dbReference>
<dbReference type="InterPro" id="IPR029787">
    <property type="entry name" value="Nucleotide_cyclase"/>
</dbReference>
<comment type="caution">
    <text evidence="3">The sequence shown here is derived from an EMBL/GenBank/DDBJ whole genome shotgun (WGS) entry which is preliminary data.</text>
</comment>